<keyword evidence="5 7" id="KW-1133">Transmembrane helix</keyword>
<dbReference type="InterPro" id="IPR035906">
    <property type="entry name" value="MetI-like_sf"/>
</dbReference>
<organism evidence="9 10">
    <name type="scientific">Halanaerobium saccharolyticum</name>
    <dbReference type="NCBI Taxonomy" id="43595"/>
    <lineage>
        <taxon>Bacteria</taxon>
        <taxon>Bacillati</taxon>
        <taxon>Bacillota</taxon>
        <taxon>Clostridia</taxon>
        <taxon>Halanaerobiales</taxon>
        <taxon>Halanaerobiaceae</taxon>
        <taxon>Halanaerobium</taxon>
    </lineage>
</organism>
<feature type="transmembrane region" description="Helical" evidence="7">
    <location>
        <begin position="108"/>
        <end position="128"/>
    </location>
</feature>
<feature type="transmembrane region" description="Helical" evidence="7">
    <location>
        <begin position="148"/>
        <end position="165"/>
    </location>
</feature>
<feature type="transmembrane region" description="Helical" evidence="7">
    <location>
        <begin position="181"/>
        <end position="204"/>
    </location>
</feature>
<comment type="subcellular location">
    <subcellularLocation>
        <location evidence="1 7">Cell membrane</location>
        <topology evidence="1 7">Multi-pass membrane protein</topology>
    </subcellularLocation>
</comment>
<sequence length="371" mass="42422">MLNKIKEMKEKMSPYLLLTPFLFWLVVFFGYAFFRAFYFSFTDYNLFNEANFIGLGNYIKLFNEYLFGRALKNTITFSVIVTTVQTFIALVLAVILNQKIKGIKIFRTIYYLPSITSSVVITLIFMWIFQKQGIFNYLLTLFNRYQEYVLLFLTIFILTHLFMVLKEKFLKRPVKVLEPSYIVLSLIIATFAALGANFFGIIGIREVADVETIWLNTREMIPAWAGPFAFPRPLAAIMLLNIWTTVPTMMILYLAGLQDIPGALYEAAEVDGATTWQKFWKITVPQLKHITFLVMTMGFIGTLQMFDQVAIIGGQAPLESTVTLAYYVYVNMFPSSARPAVGLASAAAMILAILTLIFVYLQRRITGEGRE</sequence>
<dbReference type="InterPro" id="IPR051393">
    <property type="entry name" value="ABC_transporter_permease"/>
</dbReference>
<dbReference type="PROSITE" id="PS50928">
    <property type="entry name" value="ABC_TM1"/>
    <property type="match status" value="1"/>
</dbReference>
<gene>
    <name evidence="9" type="ORF">C7957_103124</name>
</gene>
<evidence type="ECO:0000256" key="2">
    <source>
        <dbReference type="ARBA" id="ARBA00022448"/>
    </source>
</evidence>
<evidence type="ECO:0000256" key="7">
    <source>
        <dbReference type="RuleBase" id="RU363032"/>
    </source>
</evidence>
<evidence type="ECO:0000313" key="10">
    <source>
        <dbReference type="Proteomes" id="UP000295176"/>
    </source>
</evidence>
<protein>
    <submittedName>
        <fullName evidence="9">Carbohydrate ABC transporter membrane protein 1 (CUT1 family)</fullName>
    </submittedName>
</protein>
<dbReference type="Gene3D" id="1.10.3720.10">
    <property type="entry name" value="MetI-like"/>
    <property type="match status" value="1"/>
</dbReference>
<dbReference type="GO" id="GO:0055085">
    <property type="term" value="P:transmembrane transport"/>
    <property type="evidence" value="ECO:0007669"/>
    <property type="project" value="InterPro"/>
</dbReference>
<dbReference type="RefSeq" id="WP_133529741.1">
    <property type="nucleotide sequence ID" value="NZ_SNXX01000003.1"/>
</dbReference>
<evidence type="ECO:0000313" key="9">
    <source>
        <dbReference type="EMBL" id="TDQ01718.1"/>
    </source>
</evidence>
<feature type="transmembrane region" description="Helical" evidence="7">
    <location>
        <begin position="287"/>
        <end position="306"/>
    </location>
</feature>
<dbReference type="PANTHER" id="PTHR30193">
    <property type="entry name" value="ABC TRANSPORTER PERMEASE PROTEIN"/>
    <property type="match status" value="1"/>
</dbReference>
<dbReference type="SUPFAM" id="SSF161098">
    <property type="entry name" value="MetI-like"/>
    <property type="match status" value="1"/>
</dbReference>
<name>A0A4R6SKY5_9FIRM</name>
<evidence type="ECO:0000256" key="5">
    <source>
        <dbReference type="ARBA" id="ARBA00022989"/>
    </source>
</evidence>
<keyword evidence="3" id="KW-1003">Cell membrane</keyword>
<accession>A0A4R6SKY5</accession>
<feature type="domain" description="ABC transmembrane type-1" evidence="8">
    <location>
        <begin position="71"/>
        <end position="362"/>
    </location>
</feature>
<feature type="transmembrane region" description="Helical" evidence="7">
    <location>
        <begin position="12"/>
        <end position="34"/>
    </location>
</feature>
<evidence type="ECO:0000256" key="3">
    <source>
        <dbReference type="ARBA" id="ARBA00022475"/>
    </source>
</evidence>
<dbReference type="CDD" id="cd06261">
    <property type="entry name" value="TM_PBP2"/>
    <property type="match status" value="1"/>
</dbReference>
<feature type="transmembrane region" description="Helical" evidence="7">
    <location>
        <begin position="75"/>
        <end position="96"/>
    </location>
</feature>
<dbReference type="PANTHER" id="PTHR30193:SF37">
    <property type="entry name" value="INNER MEMBRANE ABC TRANSPORTER PERMEASE PROTEIN YCJO"/>
    <property type="match status" value="1"/>
</dbReference>
<dbReference type="AlphaFoldDB" id="A0A4R6SKY5"/>
<dbReference type="EMBL" id="SNXX01000003">
    <property type="protein sequence ID" value="TDQ01718.1"/>
    <property type="molecule type" value="Genomic_DNA"/>
</dbReference>
<evidence type="ECO:0000256" key="6">
    <source>
        <dbReference type="ARBA" id="ARBA00023136"/>
    </source>
</evidence>
<feature type="transmembrane region" description="Helical" evidence="7">
    <location>
        <begin position="340"/>
        <end position="361"/>
    </location>
</feature>
<reference evidence="9 10" key="1">
    <citation type="submission" date="2019-03" db="EMBL/GenBank/DDBJ databases">
        <title>Subsurface microbial communities from deep shales in Ohio and West Virginia, USA.</title>
        <authorList>
            <person name="Wrighton K."/>
        </authorList>
    </citation>
    <scope>NUCLEOTIDE SEQUENCE [LARGE SCALE GENOMIC DNA]</scope>
    <source>
        <strain evidence="9 10">MSL 7</strain>
    </source>
</reference>
<keyword evidence="4 7" id="KW-0812">Transmembrane</keyword>
<dbReference type="Pfam" id="PF00528">
    <property type="entry name" value="BPD_transp_1"/>
    <property type="match status" value="1"/>
</dbReference>
<evidence type="ECO:0000256" key="1">
    <source>
        <dbReference type="ARBA" id="ARBA00004651"/>
    </source>
</evidence>
<keyword evidence="2 7" id="KW-0813">Transport</keyword>
<evidence type="ECO:0000259" key="8">
    <source>
        <dbReference type="PROSITE" id="PS50928"/>
    </source>
</evidence>
<keyword evidence="6 7" id="KW-0472">Membrane</keyword>
<comment type="similarity">
    <text evidence="7">Belongs to the binding-protein-dependent transport system permease family.</text>
</comment>
<dbReference type="Proteomes" id="UP000295176">
    <property type="component" value="Unassembled WGS sequence"/>
</dbReference>
<dbReference type="InterPro" id="IPR000515">
    <property type="entry name" value="MetI-like"/>
</dbReference>
<dbReference type="GO" id="GO:0005886">
    <property type="term" value="C:plasma membrane"/>
    <property type="evidence" value="ECO:0007669"/>
    <property type="project" value="UniProtKB-SubCell"/>
</dbReference>
<evidence type="ECO:0000256" key="4">
    <source>
        <dbReference type="ARBA" id="ARBA00022692"/>
    </source>
</evidence>
<comment type="caution">
    <text evidence="9">The sequence shown here is derived from an EMBL/GenBank/DDBJ whole genome shotgun (WGS) entry which is preliminary data.</text>
</comment>
<feature type="transmembrane region" description="Helical" evidence="7">
    <location>
        <begin position="234"/>
        <end position="255"/>
    </location>
</feature>
<proteinExistence type="inferred from homology"/>